<evidence type="ECO:0000256" key="2">
    <source>
        <dbReference type="ARBA" id="ARBA00022679"/>
    </source>
</evidence>
<dbReference type="Gene3D" id="3.40.50.150">
    <property type="entry name" value="Vaccinia Virus protein VP39"/>
    <property type="match status" value="1"/>
</dbReference>
<feature type="transmembrane region" description="Helical" evidence="5">
    <location>
        <begin position="208"/>
        <end position="225"/>
    </location>
</feature>
<evidence type="ECO:0000256" key="3">
    <source>
        <dbReference type="ARBA" id="ARBA00023115"/>
    </source>
</evidence>
<evidence type="ECO:0000313" key="7">
    <source>
        <dbReference type="EMBL" id="PIS04717.1"/>
    </source>
</evidence>
<keyword evidence="3 4" id="KW-0620">Polyamine biosynthesis</keyword>
<feature type="transmembrane region" description="Helical" evidence="5">
    <location>
        <begin position="39"/>
        <end position="60"/>
    </location>
</feature>
<dbReference type="SUPFAM" id="SSF103473">
    <property type="entry name" value="MFS general substrate transporter"/>
    <property type="match status" value="1"/>
</dbReference>
<evidence type="ECO:0000259" key="6">
    <source>
        <dbReference type="PROSITE" id="PS51006"/>
    </source>
</evidence>
<accession>A0A2H0W084</accession>
<organism evidence="7 8">
    <name type="scientific">Candidatus Buchananbacteria bacterium CG10_big_fil_rev_8_21_14_0_10_42_9</name>
    <dbReference type="NCBI Taxonomy" id="1974526"/>
    <lineage>
        <taxon>Bacteria</taxon>
        <taxon>Candidatus Buchananiibacteriota</taxon>
    </lineage>
</organism>
<evidence type="ECO:0000256" key="5">
    <source>
        <dbReference type="SAM" id="Phobius"/>
    </source>
</evidence>
<gene>
    <name evidence="7" type="ORF">COT81_04840</name>
</gene>
<evidence type="ECO:0000313" key="8">
    <source>
        <dbReference type="Proteomes" id="UP000230935"/>
    </source>
</evidence>
<keyword evidence="5" id="KW-0812">Transmembrane</keyword>
<evidence type="ECO:0000256" key="4">
    <source>
        <dbReference type="PROSITE-ProRule" id="PRU00354"/>
    </source>
</evidence>
<dbReference type="SUPFAM" id="SSF53335">
    <property type="entry name" value="S-adenosyl-L-methionine-dependent methyltransferases"/>
    <property type="match status" value="1"/>
</dbReference>
<dbReference type="PANTHER" id="PTHR43317:SF1">
    <property type="entry name" value="THERMOSPERMINE SYNTHASE ACAULIS5"/>
    <property type="match status" value="1"/>
</dbReference>
<reference evidence="8" key="1">
    <citation type="submission" date="2017-09" db="EMBL/GenBank/DDBJ databases">
        <title>Depth-based differentiation of microbial function through sediment-hosted aquifers and enrichment of novel symbionts in the deep terrestrial subsurface.</title>
        <authorList>
            <person name="Probst A.J."/>
            <person name="Ladd B."/>
            <person name="Jarett J.K."/>
            <person name="Geller-Mcgrath D.E."/>
            <person name="Sieber C.M.K."/>
            <person name="Emerson J.B."/>
            <person name="Anantharaman K."/>
            <person name="Thomas B.C."/>
            <person name="Malmstrom R."/>
            <person name="Stieglmeier M."/>
            <person name="Klingl A."/>
            <person name="Woyke T."/>
            <person name="Ryan C.M."/>
            <person name="Banfield J.F."/>
        </authorList>
    </citation>
    <scope>NUCLEOTIDE SEQUENCE [LARGE SCALE GENOMIC DNA]</scope>
</reference>
<feature type="transmembrane region" description="Helical" evidence="5">
    <location>
        <begin position="72"/>
        <end position="91"/>
    </location>
</feature>
<dbReference type="InterPro" id="IPR036259">
    <property type="entry name" value="MFS_trans_sf"/>
</dbReference>
<feature type="active site" description="Proton acceptor" evidence="4">
    <location>
        <position position="368"/>
    </location>
</feature>
<sequence>MQNYSRKFYLAVAFISGMSVMALEISASRLIAPFFGTSVFIWTNVIGIVLIALSLGYYFGGKLADKRPEGKVLMSIIFFAGIIFLIVPWLIKPFAQFVTINIWDIQSSAVIIFVGSFIITSILIGLPLILLGMVSPFIIRLITHDEKESGETSGVVFAVSTVGSIVGTFLPTILLIPLIGTKTTISIFAALLVITGAIGLVKKKINLIFLLLLALPIYIIGQLPIKDNSRLLTEAESPYQYIQVAQDIEGNRYLIYNEGVGIQSVYYPDKIITGDYYSDFYNLLPKLIEKDEPTDILVIGLAGGTISRQFNHFYGNAVQIDGVEIDPQVIKIAKQYFNLDKPNLNVFSQDGRIFLQYTEKKYDIIVVDAYRQQLYIPWTLATQEFWQLTKEHLNPGGILVMNINAANDDSDLLVAVENTIASVYPNAYVTSFKENYGWNYMLTGGSEPIDFASLPKKNTFKELVYHADVIANNTTRLTHDDSKLVFTDDKAPVEYMTDKMIWRYLQDNL</sequence>
<keyword evidence="5" id="KW-0472">Membrane</keyword>
<protein>
    <recommendedName>
        <fullName evidence="6">PABS domain-containing protein</fullName>
    </recommendedName>
</protein>
<dbReference type="NCBIfam" id="NF037959">
    <property type="entry name" value="MFS_SpdSyn"/>
    <property type="match status" value="1"/>
</dbReference>
<name>A0A2H0W084_9BACT</name>
<dbReference type="EMBL" id="PEZZ01000038">
    <property type="protein sequence ID" value="PIS04717.1"/>
    <property type="molecule type" value="Genomic_DNA"/>
</dbReference>
<keyword evidence="5" id="KW-1133">Transmembrane helix</keyword>
<dbReference type="Proteomes" id="UP000230935">
    <property type="component" value="Unassembled WGS sequence"/>
</dbReference>
<evidence type="ECO:0000256" key="1">
    <source>
        <dbReference type="ARBA" id="ARBA00007867"/>
    </source>
</evidence>
<comment type="similarity">
    <text evidence="1">Belongs to the spermidine/spermine synthase family.</text>
</comment>
<dbReference type="GO" id="GO:0006596">
    <property type="term" value="P:polyamine biosynthetic process"/>
    <property type="evidence" value="ECO:0007669"/>
    <property type="project" value="UniProtKB-UniRule"/>
</dbReference>
<feature type="transmembrane region" description="Helical" evidence="5">
    <location>
        <begin position="185"/>
        <end position="201"/>
    </location>
</feature>
<feature type="domain" description="PABS" evidence="6">
    <location>
        <begin position="216"/>
        <end position="456"/>
    </location>
</feature>
<comment type="caution">
    <text evidence="7">The sequence shown here is derived from an EMBL/GenBank/DDBJ whole genome shotgun (WGS) entry which is preliminary data.</text>
</comment>
<dbReference type="AlphaFoldDB" id="A0A2H0W084"/>
<dbReference type="InterPro" id="IPR029063">
    <property type="entry name" value="SAM-dependent_MTases_sf"/>
</dbReference>
<dbReference type="Pfam" id="PF01564">
    <property type="entry name" value="Spermine_synth"/>
    <property type="match status" value="1"/>
</dbReference>
<dbReference type="Gene3D" id="1.20.1250.20">
    <property type="entry name" value="MFS general substrate transporter like domains"/>
    <property type="match status" value="1"/>
</dbReference>
<feature type="transmembrane region" description="Helical" evidence="5">
    <location>
        <begin position="111"/>
        <end position="134"/>
    </location>
</feature>
<dbReference type="PROSITE" id="PS51006">
    <property type="entry name" value="PABS_2"/>
    <property type="match status" value="1"/>
</dbReference>
<dbReference type="GO" id="GO:0010487">
    <property type="term" value="F:thermospermine synthase activity"/>
    <property type="evidence" value="ECO:0007669"/>
    <property type="project" value="TreeGrafter"/>
</dbReference>
<proteinExistence type="inferred from homology"/>
<dbReference type="CDD" id="cd02440">
    <property type="entry name" value="AdoMet_MTases"/>
    <property type="match status" value="1"/>
</dbReference>
<keyword evidence="2 4" id="KW-0808">Transferase</keyword>
<feature type="transmembrane region" description="Helical" evidence="5">
    <location>
        <begin position="7"/>
        <end position="27"/>
    </location>
</feature>
<feature type="transmembrane region" description="Helical" evidence="5">
    <location>
        <begin position="155"/>
        <end position="179"/>
    </location>
</feature>
<dbReference type="InterPro" id="IPR030374">
    <property type="entry name" value="PABS"/>
</dbReference>
<dbReference type="PANTHER" id="PTHR43317">
    <property type="entry name" value="THERMOSPERMINE SYNTHASE ACAULIS5"/>
    <property type="match status" value="1"/>
</dbReference>